<feature type="region of interest" description="Disordered" evidence="1">
    <location>
        <begin position="28"/>
        <end position="74"/>
    </location>
</feature>
<feature type="compositionally biased region" description="Basic and acidic residues" evidence="1">
    <location>
        <begin position="56"/>
        <end position="74"/>
    </location>
</feature>
<dbReference type="EMBL" id="GBEZ01020576">
    <property type="protein sequence ID" value="JAC66106.1"/>
    <property type="molecule type" value="Transcribed_RNA"/>
</dbReference>
<feature type="non-terminal residue" evidence="2">
    <location>
        <position position="1"/>
    </location>
</feature>
<gene>
    <name evidence="2" type="ORF">TSPGSL018_14461</name>
</gene>
<proteinExistence type="predicted"/>
<evidence type="ECO:0000313" key="2">
    <source>
        <dbReference type="EMBL" id="JAC66106.1"/>
    </source>
</evidence>
<organism evidence="2">
    <name type="scientific">Tetraselmis sp. GSL018</name>
    <dbReference type="NCBI Taxonomy" id="582737"/>
    <lineage>
        <taxon>Eukaryota</taxon>
        <taxon>Viridiplantae</taxon>
        <taxon>Chlorophyta</taxon>
        <taxon>core chlorophytes</taxon>
        <taxon>Chlorodendrophyceae</taxon>
        <taxon>Chlorodendrales</taxon>
        <taxon>Chlorodendraceae</taxon>
        <taxon>Tetraselmis</taxon>
    </lineage>
</organism>
<protein>
    <submittedName>
        <fullName evidence="2">Uncharacterized protein</fullName>
    </submittedName>
</protein>
<reference evidence="2" key="1">
    <citation type="submission" date="2014-05" db="EMBL/GenBank/DDBJ databases">
        <title>The transcriptome of the halophilic microalga Tetraselmis sp. GSL018 isolated from the Great Salt Lake, Utah.</title>
        <authorList>
            <person name="Jinkerson R.E."/>
            <person name="D'Adamo S."/>
            <person name="Posewitz M.C."/>
        </authorList>
    </citation>
    <scope>NUCLEOTIDE SEQUENCE</scope>
    <source>
        <strain evidence="2">GSL018</strain>
    </source>
</reference>
<accession>A0A061R6J3</accession>
<sequence>GREIGFRMRAQYKAQLCTIRVCRPFLNPVSPRAESCAPPRPAPSDREGSKQNGGDGGREAGHIPARTRTDSFDT</sequence>
<evidence type="ECO:0000256" key="1">
    <source>
        <dbReference type="SAM" id="MobiDB-lite"/>
    </source>
</evidence>
<name>A0A061R6J3_9CHLO</name>
<dbReference type="AlphaFoldDB" id="A0A061R6J3"/>